<dbReference type="STRING" id="294746.A5DDW1"/>
<dbReference type="Gene3D" id="3.30.70.240">
    <property type="match status" value="1"/>
</dbReference>
<dbReference type="Pfam" id="PF03764">
    <property type="entry name" value="EFG_IV"/>
    <property type="match status" value="1"/>
</dbReference>
<dbReference type="OrthoDB" id="364892at2759"/>
<dbReference type="SMART" id="SM00838">
    <property type="entry name" value="EFG_C"/>
    <property type="match status" value="1"/>
</dbReference>
<dbReference type="PANTHER" id="PTHR42908">
    <property type="entry name" value="TRANSLATION ELONGATION FACTOR-RELATED"/>
    <property type="match status" value="1"/>
</dbReference>
<dbReference type="GO" id="GO:0003924">
    <property type="term" value="F:GTPase activity"/>
    <property type="evidence" value="ECO:0007669"/>
    <property type="project" value="TreeGrafter"/>
</dbReference>
<dbReference type="FunFam" id="3.30.70.870:FF:000002">
    <property type="entry name" value="Translation elongation factor 2"/>
    <property type="match status" value="1"/>
</dbReference>
<keyword evidence="2" id="KW-0342">GTP-binding</keyword>
<dbReference type="InterPro" id="IPR009000">
    <property type="entry name" value="Transl_B-barrel_sf"/>
</dbReference>
<sequence>MKRDMSMTFVLNKIDRLILELRLPPLDTYLKLQYIVDDVLSFIEENEFYSAYSHKFEMSPASGHFLFASATYCFCFSLETFGSLYAKNHENLDVADFSEKLWGDWYYDSTTNNLTSKPHQRLERTFVKLVLGPVYKLFTASLTSNSAGESIASLLWSNFGIQLDKSKYKQDVQILLKDVFHTTIGTASFVDSVSICIVSPKKIPTRQTNSPILTHIVKLIEHADGSGFDSLVRIVKGTLTKGQKVTVYGDNYVEDDENYRSEIIDAILVPGGRYNFEVEEAGEGSIVLVKGIDSIISKSGTLALSDDYIFPSQSYSKNSVFKVAIEPFVPNDLPKMLDGLRKVSKSYLACSVKVEDSGEHLVFGSGELYLDCVLHDLRNFFTDDLEIKVSDPMPKFSETCSETSFTVISTQSGENSISVIAEPVNDTKLSLAIENGKINLNEDIKTLSKKLRLEYGWDALASRSVWCFGPDDIQSPSILLDDTLEAETDKKLLYSAKPHINLGFKWSVNEGPLCDEPIRNTKFKILDATISGAEISRGGARLIPLSRKACYTGFLTASPRLMEPYYRVHGTCPHRAIAVFTALLGKRRGYLESETPIPGTGLFQVVGLVPVIEAVGLETEIRLNTQGQAMCFLVFDSWNIVPGDPLDETVPLPTMKPVPDESLARDFVLKTRRRKGLSGEPSLQKYVDQDLYHSLKHNGLVP</sequence>
<dbReference type="InterPro" id="IPR000640">
    <property type="entry name" value="EFG_V-like"/>
</dbReference>
<dbReference type="GeneID" id="5127613"/>
<evidence type="ECO:0000256" key="2">
    <source>
        <dbReference type="ARBA" id="ARBA00023134"/>
    </source>
</evidence>
<dbReference type="Gene3D" id="3.30.70.870">
    <property type="entry name" value="Elongation Factor G (Translational Gtpase), domain 3"/>
    <property type="match status" value="1"/>
</dbReference>
<feature type="domain" description="Translation elongation factor EFG/EF2" evidence="4">
    <location>
        <begin position="437"/>
        <end position="558"/>
    </location>
</feature>
<dbReference type="InParanoid" id="A5DDW1"/>
<reference evidence="5 6" key="1">
    <citation type="journal article" date="2009" name="Nature">
        <title>Evolution of pathogenicity and sexual reproduction in eight Candida genomes.</title>
        <authorList>
            <person name="Butler G."/>
            <person name="Rasmussen M.D."/>
            <person name="Lin M.F."/>
            <person name="Santos M.A."/>
            <person name="Sakthikumar S."/>
            <person name="Munro C.A."/>
            <person name="Rheinbay E."/>
            <person name="Grabherr M."/>
            <person name="Forche A."/>
            <person name="Reedy J.L."/>
            <person name="Agrafioti I."/>
            <person name="Arnaud M.B."/>
            <person name="Bates S."/>
            <person name="Brown A.J."/>
            <person name="Brunke S."/>
            <person name="Costanzo M.C."/>
            <person name="Fitzpatrick D.A."/>
            <person name="de Groot P.W."/>
            <person name="Harris D."/>
            <person name="Hoyer L.L."/>
            <person name="Hube B."/>
            <person name="Klis F.M."/>
            <person name="Kodira C."/>
            <person name="Lennard N."/>
            <person name="Logue M.E."/>
            <person name="Martin R."/>
            <person name="Neiman A.M."/>
            <person name="Nikolaou E."/>
            <person name="Quail M.A."/>
            <person name="Quinn J."/>
            <person name="Santos M.C."/>
            <person name="Schmitzberger F.F."/>
            <person name="Sherlock G."/>
            <person name="Shah P."/>
            <person name="Silverstein K.A."/>
            <person name="Skrzypek M.S."/>
            <person name="Soll D."/>
            <person name="Staggs R."/>
            <person name="Stansfield I."/>
            <person name="Stumpf M.P."/>
            <person name="Sudbery P.E."/>
            <person name="Srikantha T."/>
            <person name="Zeng Q."/>
            <person name="Berman J."/>
            <person name="Berriman M."/>
            <person name="Heitman J."/>
            <person name="Gow N.A."/>
            <person name="Lorenz M.C."/>
            <person name="Birren B.W."/>
            <person name="Kellis M."/>
            <person name="Cuomo C.A."/>
        </authorList>
    </citation>
    <scope>NUCLEOTIDE SEQUENCE [LARGE SCALE GENOMIC DNA]</scope>
    <source>
        <strain evidence="6">ATCC 6260 / CBS 566 / DSM 6381 / JCM 1539 / NBRC 10279 / NRRL Y-324</strain>
    </source>
</reference>
<dbReference type="InterPro" id="IPR020568">
    <property type="entry name" value="Ribosomal_Su5_D2-typ_SF"/>
</dbReference>
<dbReference type="SUPFAM" id="SSF52540">
    <property type="entry name" value="P-loop containing nucleoside triphosphate hydrolases"/>
    <property type="match status" value="1"/>
</dbReference>
<dbReference type="SUPFAM" id="SSF50447">
    <property type="entry name" value="Translation proteins"/>
    <property type="match status" value="1"/>
</dbReference>
<dbReference type="InterPro" id="IPR027417">
    <property type="entry name" value="P-loop_NTPase"/>
</dbReference>
<dbReference type="CDD" id="cd01683">
    <property type="entry name" value="EF2_IV_snRNP"/>
    <property type="match status" value="1"/>
</dbReference>
<dbReference type="InterPro" id="IPR035647">
    <property type="entry name" value="EFG_III/V"/>
</dbReference>
<accession>A5DDW1</accession>
<name>A5DDW1_PICGU</name>
<evidence type="ECO:0000259" key="4">
    <source>
        <dbReference type="SMART" id="SM00889"/>
    </source>
</evidence>
<dbReference type="KEGG" id="pgu:PGUG_01462"/>
<dbReference type="CDD" id="cd04090">
    <property type="entry name" value="EF2_II_snRNP"/>
    <property type="match status" value="1"/>
</dbReference>
<keyword evidence="6" id="KW-1185">Reference proteome</keyword>
<dbReference type="GO" id="GO:0071007">
    <property type="term" value="C:U2-type catalytic step 2 spliceosome"/>
    <property type="evidence" value="ECO:0007669"/>
    <property type="project" value="TreeGrafter"/>
</dbReference>
<dbReference type="VEuPathDB" id="FungiDB:PGUG_01462"/>
<proteinExistence type="predicted"/>
<dbReference type="SUPFAM" id="SSF54211">
    <property type="entry name" value="Ribosomal protein S5 domain 2-like"/>
    <property type="match status" value="1"/>
</dbReference>
<dbReference type="AlphaFoldDB" id="A5DDW1"/>
<dbReference type="EMBL" id="CH408156">
    <property type="protein sequence ID" value="EDK37364.2"/>
    <property type="molecule type" value="Genomic_DNA"/>
</dbReference>
<dbReference type="Gene3D" id="2.40.30.10">
    <property type="entry name" value="Translation factors"/>
    <property type="match status" value="1"/>
</dbReference>
<evidence type="ECO:0000256" key="1">
    <source>
        <dbReference type="ARBA" id="ARBA00022741"/>
    </source>
</evidence>
<dbReference type="eggNOG" id="KOG0468">
    <property type="taxonomic scope" value="Eukaryota"/>
</dbReference>
<evidence type="ECO:0000259" key="3">
    <source>
        <dbReference type="SMART" id="SM00838"/>
    </source>
</evidence>
<dbReference type="OMA" id="THRMTTF"/>
<keyword evidence="1" id="KW-0547">Nucleotide-binding</keyword>
<evidence type="ECO:0008006" key="7">
    <source>
        <dbReference type="Google" id="ProtNLM"/>
    </source>
</evidence>
<dbReference type="HOGENOM" id="CLU_433857_0_0_1"/>
<evidence type="ECO:0000313" key="5">
    <source>
        <dbReference type="EMBL" id="EDK37364.2"/>
    </source>
</evidence>
<dbReference type="Gene3D" id="3.90.1430.10">
    <property type="entry name" value="Yeast translation eEF2 (G' domain)"/>
    <property type="match status" value="1"/>
</dbReference>
<gene>
    <name evidence="5" type="ORF">PGUG_01462</name>
</gene>
<dbReference type="GO" id="GO:0030623">
    <property type="term" value="F:U5 snRNA binding"/>
    <property type="evidence" value="ECO:0007669"/>
    <property type="project" value="TreeGrafter"/>
</dbReference>
<dbReference type="PANTHER" id="PTHR42908:SF6">
    <property type="entry name" value="116 KDA U5 SMALL NUCLEAR RIBONUCLEOPROTEIN COMPONENT"/>
    <property type="match status" value="1"/>
</dbReference>
<protein>
    <recommendedName>
        <fullName evidence="7">Elongation factor EFG domain-containing protein</fullName>
    </recommendedName>
</protein>
<dbReference type="InterPro" id="IPR005517">
    <property type="entry name" value="Transl_elong_EFG/EF2_IV"/>
</dbReference>
<dbReference type="FunCoup" id="A5DDW1">
    <property type="interactions" value="253"/>
</dbReference>
<dbReference type="RefSeq" id="XP_001485791.2">
    <property type="nucleotide sequence ID" value="XM_001485741.1"/>
</dbReference>
<dbReference type="InterPro" id="IPR014721">
    <property type="entry name" value="Ribsml_uS5_D2-typ_fold_subgr"/>
</dbReference>
<dbReference type="GO" id="GO:0000398">
    <property type="term" value="P:mRNA splicing, via spliceosome"/>
    <property type="evidence" value="ECO:0007669"/>
    <property type="project" value="TreeGrafter"/>
</dbReference>
<dbReference type="Proteomes" id="UP000001997">
    <property type="component" value="Unassembled WGS sequence"/>
</dbReference>
<dbReference type="GO" id="GO:0005829">
    <property type="term" value="C:cytosol"/>
    <property type="evidence" value="ECO:0007669"/>
    <property type="project" value="TreeGrafter"/>
</dbReference>
<dbReference type="SMART" id="SM00889">
    <property type="entry name" value="EFG_IV"/>
    <property type="match status" value="1"/>
</dbReference>
<organism evidence="5 6">
    <name type="scientific">Meyerozyma guilliermondii (strain ATCC 6260 / CBS 566 / DSM 6381 / JCM 1539 / NBRC 10279 / NRRL Y-324)</name>
    <name type="common">Yeast</name>
    <name type="synonym">Candida guilliermondii</name>
    <dbReference type="NCBI Taxonomy" id="294746"/>
    <lineage>
        <taxon>Eukaryota</taxon>
        <taxon>Fungi</taxon>
        <taxon>Dikarya</taxon>
        <taxon>Ascomycota</taxon>
        <taxon>Saccharomycotina</taxon>
        <taxon>Pichiomycetes</taxon>
        <taxon>Debaryomycetaceae</taxon>
        <taxon>Meyerozyma</taxon>
    </lineage>
</organism>
<dbReference type="SUPFAM" id="SSF54980">
    <property type="entry name" value="EF-G C-terminal domain-like"/>
    <property type="match status" value="2"/>
</dbReference>
<dbReference type="GO" id="GO:0005525">
    <property type="term" value="F:GTP binding"/>
    <property type="evidence" value="ECO:0007669"/>
    <property type="project" value="UniProtKB-KW"/>
</dbReference>
<dbReference type="Gene3D" id="3.30.230.10">
    <property type="match status" value="1"/>
</dbReference>
<dbReference type="GO" id="GO:0046540">
    <property type="term" value="C:U4/U6 x U5 tri-snRNP complex"/>
    <property type="evidence" value="ECO:0007669"/>
    <property type="project" value="TreeGrafter"/>
</dbReference>
<evidence type="ECO:0000313" key="6">
    <source>
        <dbReference type="Proteomes" id="UP000001997"/>
    </source>
</evidence>
<dbReference type="Pfam" id="PF00679">
    <property type="entry name" value="EFG_C"/>
    <property type="match status" value="1"/>
</dbReference>
<feature type="domain" description="Elongation factor EFG" evidence="3">
    <location>
        <begin position="560"/>
        <end position="649"/>
    </location>
</feature>